<dbReference type="Pfam" id="PF00437">
    <property type="entry name" value="T2SSE"/>
    <property type="match status" value="1"/>
</dbReference>
<name>A0AA35S8T2_GEOBA</name>
<sequence length="128" mass="14179">MMVVRILDRSDGILKMEQLGLEPDTMATWRQLLGLPFGMLLVSGPTGSGKTTTLYSSVTDLIDNRGNILTIEDPIEYRVEDLHQIEVNRQAGIDFPTGLKAIMRLDPDVILVGEIRDVETAKTAVTPR</sequence>
<dbReference type="SUPFAM" id="SSF52540">
    <property type="entry name" value="P-loop containing nucleoside triphosphate hydrolases"/>
    <property type="match status" value="1"/>
</dbReference>
<comment type="caution">
    <text evidence="4">The sequence shown here is derived from an EMBL/GenBank/DDBJ whole genome shotgun (WGS) entry which is preliminary data.</text>
</comment>
<keyword evidence="2" id="KW-0067">ATP-binding</keyword>
<accession>A0AA35S8T2</accession>
<protein>
    <submittedName>
        <fullName evidence="4">Probable type II secretion system protein HxcR</fullName>
    </submittedName>
</protein>
<evidence type="ECO:0000256" key="2">
    <source>
        <dbReference type="ARBA" id="ARBA00022840"/>
    </source>
</evidence>
<dbReference type="PANTHER" id="PTHR30258">
    <property type="entry name" value="TYPE II SECRETION SYSTEM PROTEIN GSPE-RELATED"/>
    <property type="match status" value="1"/>
</dbReference>
<dbReference type="Gene3D" id="3.40.50.300">
    <property type="entry name" value="P-loop containing nucleotide triphosphate hydrolases"/>
    <property type="match status" value="1"/>
</dbReference>
<keyword evidence="5" id="KW-1185">Reference proteome</keyword>
<dbReference type="EMBL" id="CASHTH010002063">
    <property type="protein sequence ID" value="CAI8024226.1"/>
    <property type="molecule type" value="Genomic_DNA"/>
</dbReference>
<evidence type="ECO:0000256" key="1">
    <source>
        <dbReference type="ARBA" id="ARBA00022741"/>
    </source>
</evidence>
<dbReference type="GO" id="GO:0005886">
    <property type="term" value="C:plasma membrane"/>
    <property type="evidence" value="ECO:0007669"/>
    <property type="project" value="TreeGrafter"/>
</dbReference>
<dbReference type="GO" id="GO:0005524">
    <property type="term" value="F:ATP binding"/>
    <property type="evidence" value="ECO:0007669"/>
    <property type="project" value="UniProtKB-KW"/>
</dbReference>
<organism evidence="4 5">
    <name type="scientific">Geodia barretti</name>
    <name type="common">Barrett's horny sponge</name>
    <dbReference type="NCBI Taxonomy" id="519541"/>
    <lineage>
        <taxon>Eukaryota</taxon>
        <taxon>Metazoa</taxon>
        <taxon>Porifera</taxon>
        <taxon>Demospongiae</taxon>
        <taxon>Heteroscleromorpha</taxon>
        <taxon>Tetractinellida</taxon>
        <taxon>Astrophorina</taxon>
        <taxon>Geodiidae</taxon>
        <taxon>Geodia</taxon>
    </lineage>
</organism>
<evidence type="ECO:0000259" key="3">
    <source>
        <dbReference type="PROSITE" id="PS00662"/>
    </source>
</evidence>
<keyword evidence="1" id="KW-0547">Nucleotide-binding</keyword>
<evidence type="ECO:0000313" key="4">
    <source>
        <dbReference type="EMBL" id="CAI8024226.1"/>
    </source>
</evidence>
<dbReference type="PROSITE" id="PS00662">
    <property type="entry name" value="T2SP_E"/>
    <property type="match status" value="1"/>
</dbReference>
<dbReference type="GO" id="GO:0016887">
    <property type="term" value="F:ATP hydrolysis activity"/>
    <property type="evidence" value="ECO:0007669"/>
    <property type="project" value="TreeGrafter"/>
</dbReference>
<dbReference type="Proteomes" id="UP001174909">
    <property type="component" value="Unassembled WGS sequence"/>
</dbReference>
<gene>
    <name evidence="4" type="ORF">GBAR_LOCUS14091</name>
</gene>
<reference evidence="4" key="1">
    <citation type="submission" date="2023-03" db="EMBL/GenBank/DDBJ databases">
        <authorList>
            <person name="Steffen K."/>
            <person name="Cardenas P."/>
        </authorList>
    </citation>
    <scope>NUCLEOTIDE SEQUENCE</scope>
</reference>
<evidence type="ECO:0000313" key="5">
    <source>
        <dbReference type="Proteomes" id="UP001174909"/>
    </source>
</evidence>
<proteinExistence type="predicted"/>
<dbReference type="PANTHER" id="PTHR30258:SF2">
    <property type="entry name" value="COMG OPERON PROTEIN 1"/>
    <property type="match status" value="1"/>
</dbReference>
<dbReference type="InterPro" id="IPR027417">
    <property type="entry name" value="P-loop_NTPase"/>
</dbReference>
<feature type="domain" description="Bacterial type II secretion system protein E" evidence="3">
    <location>
        <begin position="103"/>
        <end position="117"/>
    </location>
</feature>
<dbReference type="AlphaFoldDB" id="A0AA35S8T2"/>
<dbReference type="InterPro" id="IPR001482">
    <property type="entry name" value="T2SS/T4SS_dom"/>
</dbReference>